<dbReference type="EMBL" id="JACEEZ010002750">
    <property type="protein sequence ID" value="KAG0728010.1"/>
    <property type="molecule type" value="Genomic_DNA"/>
</dbReference>
<organism evidence="2 3">
    <name type="scientific">Chionoecetes opilio</name>
    <name type="common">Atlantic snow crab</name>
    <name type="synonym">Cancer opilio</name>
    <dbReference type="NCBI Taxonomy" id="41210"/>
    <lineage>
        <taxon>Eukaryota</taxon>
        <taxon>Metazoa</taxon>
        <taxon>Ecdysozoa</taxon>
        <taxon>Arthropoda</taxon>
        <taxon>Crustacea</taxon>
        <taxon>Multicrustacea</taxon>
        <taxon>Malacostraca</taxon>
        <taxon>Eumalacostraca</taxon>
        <taxon>Eucarida</taxon>
        <taxon>Decapoda</taxon>
        <taxon>Pleocyemata</taxon>
        <taxon>Brachyura</taxon>
        <taxon>Eubrachyura</taxon>
        <taxon>Majoidea</taxon>
        <taxon>Majidae</taxon>
        <taxon>Chionoecetes</taxon>
    </lineage>
</organism>
<keyword evidence="3" id="KW-1185">Reference proteome</keyword>
<accession>A0A8J5D409</accession>
<sequence length="114" mass="12707">MGGSIDSSSILACTTLLAQHHAQSTTIQFQTWIVLRCLHHRLQAGHHLLAEDTRLFPPFLQNSPQSRSRCKLGPRLPLYHNSRNCLPAGCPPWGLRPDKGPDVSRGDSRLHPDI</sequence>
<comment type="caution">
    <text evidence="2">The sequence shown here is derived from an EMBL/GenBank/DDBJ whole genome shotgun (WGS) entry which is preliminary data.</text>
</comment>
<dbReference type="Proteomes" id="UP000770661">
    <property type="component" value="Unassembled WGS sequence"/>
</dbReference>
<name>A0A8J5D409_CHIOP</name>
<gene>
    <name evidence="2" type="ORF">GWK47_033404</name>
</gene>
<evidence type="ECO:0000313" key="2">
    <source>
        <dbReference type="EMBL" id="KAG0728010.1"/>
    </source>
</evidence>
<evidence type="ECO:0000313" key="3">
    <source>
        <dbReference type="Proteomes" id="UP000770661"/>
    </source>
</evidence>
<feature type="region of interest" description="Disordered" evidence="1">
    <location>
        <begin position="92"/>
        <end position="114"/>
    </location>
</feature>
<protein>
    <submittedName>
        <fullName evidence="2">Uncharacterized protein</fullName>
    </submittedName>
</protein>
<reference evidence="2" key="1">
    <citation type="submission" date="2020-07" db="EMBL/GenBank/DDBJ databases">
        <title>The High-quality genome of the commercially important snow crab, Chionoecetes opilio.</title>
        <authorList>
            <person name="Jeong J.-H."/>
            <person name="Ryu S."/>
        </authorList>
    </citation>
    <scope>NUCLEOTIDE SEQUENCE</scope>
    <source>
        <strain evidence="2">MADBK_172401_WGS</strain>
        <tissue evidence="2">Digestive gland</tissue>
    </source>
</reference>
<dbReference type="AlphaFoldDB" id="A0A8J5D409"/>
<proteinExistence type="predicted"/>
<evidence type="ECO:0000256" key="1">
    <source>
        <dbReference type="SAM" id="MobiDB-lite"/>
    </source>
</evidence>
<feature type="compositionally biased region" description="Basic and acidic residues" evidence="1">
    <location>
        <begin position="96"/>
        <end position="114"/>
    </location>
</feature>